<proteinExistence type="predicted"/>
<sequence>MQPPEGILWIFPLLGGDFWPKGDPEALFAEADQWQNLSSQIAAAGGGLPDLVRNVNTNLTGPAGRAFVRWGQKLSGFEGDLGTMVANQGESLRQYAVNLENAQYSLIIQTAFTAAEILWAIADPFTAPLVPEILTLGRIAVRETLERFLGKAATQAVLAITSEAAEEAFTAFLASAIQKGQGHVDNIDWKSVGLGAAIGGAAGLVGHGVHLGMHKWAPNVAKTWVGAGITEAVTEGLVGLGTMPLGGGLSGVGLGAASGFFTGAASHGAHNLGQNLHGKFENWRNGPQLQGAPKTPDAIAPPAALAGPGSVGPVDVPGGLGGDGPGNTGGTSGGSGAGGNGGPGSGGSNQNNGGSGTNGSEGSGGSGTNTPLSGFGGSNNSSGNFGQTRDNTTTSPNTNGTTHNSGVPGNSGTPGIPGGPGTPGAPGTSGGSGTPGTPGGPGTPADSNTPGTTAHGTGNTSTDAPASPNTGPTRDITSHIEVTSPATNTPNTSTPNPNTPASTTPTPSSPSPTPATNTATPSTTTNTPSTSNATPSNTSVPANTATPSPSTPTPNSSQPSTIDTTPKPTPAPQAPTPSIKPTTPTETPAPTTTQLTTATTLLTQANITPALSDNPTWQQLHANLTHTIATTQDPALTTKQLRAEHGERILTYRAIAAADTLSNLDTKTQRQANKEAAKLVSQHHQIPLVIGEPNERQQHNRDLIDHVVTVVAAEYAQHGPQRAAALAKDLAQESGTGRRSGGPGGNPVTVHGIPQVHFGPFQQQPGTWVNTRFAQLARSGGPNFTPQSYANFLAQSADRSEISFVVNVILPAKKAGEIPATIAKVLEQYSGNRRVAFVFGVNGNAKDLNSLANSLPYQHIEASGVPVAVVQTPLPTGFRKSKDNFPYGTMRNDTLNSGATRGALAGLLSQGTHPYISVQDLDQGSRTTPAGTHIFDHFDQMTGARGHGEERLAADRPLLMAGGYRPGQGSTVRANTQAAILADMQTRDRQAGDHPLLPYSPEPNLYFDGTLLFSQHATIAFGQGGGEFSHLAEQLNLAFAAELNHYHQSGVDVQVFGATSSHPDRGRAYLTQFEDASIVTDLKRFQSKFKGTYGTLPQSHLGLTNVATQFFETRSAKGGIEMSPYRHAYPGVAATDSPLAPRVQPGGSSHWRPGPQPLRTTEHGTVPANHQRWAPPDSGRANQLGVPGTNLMNPRISAPLSAGGHAGIAAGEQVLSAWNTALSDPSSRIVVKFQNFQHLVQPNQQQSLWTPPQQVVFDGNRMYARPTGPATPPGVAPNTLFDAVSRADGTRSAGGIRRDAIAVAIAEGGNPDSINRLVPGSLQEQLTNHRVQDADLATTVLQTAGLHFDPSPLGGQRNTEVANAVAVAGRLAASVLNRRVVITSNGQEYFTATPFRDRPVNQADVVVDMTVDQHGRVRFQPQAGGSAFGNQPDTTANAQHPAPQQAPANQTPQPATTPRPDQPGNANPTEATPTDTQSADNPPLKPKTTVLDDESWRHYPGPTADWMSPDPRPLHRDQWEHLRATAPVSHVESELTAILTNTSAVVDANGRPRFALNSEIVPVRHDVRRIEVEPGRWVKEFTLKVHLTAQAGVSPERLDLVRRNAHRGVDRMYNQGYRMPDGDQFHVRLEFVEHAEDAFQQVNVWPSTDRSVHNQWDANLPPQDIAHELGHYGFGLYDAYDTNLALQHKPAGSQHHGRGGKVVGEVSNRVIRDADSGLMSLSHRPDTVLRPRELWQIGRNLQSTTKIVQDNPHVSPGQGVPIPETSLYARAANGDLDATIALADQGHQESLRTLDQLAVGGNQQAHHALVVLGSQGETHALDALVRAGDNNPHPELGGRTAVQELAQLTFQPVPHRQAKLFLENLAKDRNLPTLVVFAQHGNEEARDEVRKLAGEGNQQALIALADNGDAVGLGQLAKAGNADAYAGLKLLARNGNNDAVKVLGEAGDVPALVEAATGPGPAYDAVKEFATRGNAQAVAKVTEAGDVPLLTRLSLDGNPDAKNGLRTLAGNNNPAALTALRDQQDITGLLEVAKKGSADAHTALKQLAGQGNEAAVQTLVTAGDVAGLVEYAGTDGPAYHAVREFAANGDTTALAKVVDNADVATLITLADRNVPHAQDGLRHLAGNGNGQATQDLARRGDVTGLTTLAQNGNETAQQALFALANGGNRDAIVVLANLGDQNAVQYLAQEAARNNSAFGTTAANQDRPERDLPALFQRVATEQNLTGTELEMRMYHPAAAVMELGFTEPDLTQAQSYQTALANFQGVCGESSAHLRDIYFANPVQPQRGLDALAAALNTPGDAAIRVNTYAHSWFVEKRGDIAHLYQSYLGRASLTEYLSNPVTLPATELLAKVSTIDSAYRKAIADGETVGKQVMHPDEQLLFGGIGLNAKDFTPDGGFKVEVTRDLADPETQRDRLRAKLDENSRYWNHLRDNHSQTIEAWNNTYFEGGLDTAIAEQQTLAHRAEVAATTLSTMDDDSRGQALEAAATIATRYHHAPLTMGEPTPEQQHLKDVVDQVVTVVAAEYAQHGPDRADTLAHELAKDSGTRRTHGGPGAGKKEDRKGKGRANPYPSRNNNGASSSHSQEPPTVYHQVGPYTPPAGTFANTAFLGLARTGGPEYNRTDYQNFLRESAAQRPVSFVVNIMLQLNQLHRIPATVHEIMQGYQGDPRRVAFVFNANATTDSPEWQQHWNGNRETWQWLQASLWPIAVVGGRHDGFRYGSVRNDTLNSGATRAALNGMMQFGTHPYVSVQDFDRGSRVTPGGRHVFDYFDRQTRGSRDMPAERPLLMGGGYRPAPNSGFEQNTEAAILEDMRTRDRQARIAPTLPYVPEPNLYLDGTLLFTQHRQVVFGDGGAEFGRLADTVGRTYADELNHLRANGIDVHTDQSNNRHPNRGRAYVVHFEDAAIVTNLQRFQDEFTSGGRQPARGNLPQSHVPLGSVVDQFYVDKDAKKGVSASKYRDSFLKKLDQDQPFGPRRLPGGTSYFNTGQQRQRPEQPLPKHSWLPTARPDQGHLGNLVRNEPSHRVSAPMGNGEAAGVQPHHKVLAAYLMATSDPASTLTQQIHQLGLQLQLGDPLNQQPQVVRDGLFDQVGRAAGTSGEAIRAGAMRLAWELAVAETSAQAMIPGSILDQLHRAPVRGNGNLVVALGQTSRFQYETRTSTGDAQRDRRIAARNEEVTNSIMLAARLAATDQQRQIIIHHPRVQGPFITANPFNAQPAQPALVLRMIIDDSTGRVRFAVVPTSVFGNRPETEVLRDESWRDFPGQTADWMTPDHPVRPELWAHLRGTEQGSFAQVSTELAGVKVQQNLADRPVGRLSGEIVEVRHDVRRIEAAPSRWVTEFTLKVHLDAQPGVTPAQLDTVRRNVHAGVDQFYNRGYRLPSGDQFHVRVEFTTDPTQAYQHVRVHPDLDRMTHQDWSVNADPKDLAHELGHAGFGLHDSYHHPGLALQDKAAGSQHLGADGRPVGEVRNRVAGPGQQGLMSGADSLRPKELWRIEHNLVASSKIIPETAYTAPAVDPRVAKADPLVTTDYTISVTGSEVPFRRFGLPGTTDRSVGDTGLHLQLLHQPAVTDEHPPLRIAEDGSLAVVHDPGVFPQEFFATQEMITKSQHALRAADSNVRLTPNPDITITLSHQGKARTLVQVRPSFTGTPPPDVCRDATAAVLGGQPDRIVLRGNGPTVAARTNSGNSTELTGTHHLAEALIDAVEHAERTGGPVRLDPATAGDAVHRDDRPVVGVGTAPAPGQRYGSAQRTTVDNHDRRELLGEAAGQIGVNQHAWARIGEGYSVHSIAGIDAEGERGLDTNHARPDNNRVPYGYHFGAVVAESGDTRTQLTFENFNRTGGTNRAAQAAVEHNLTALSGKFDEAEANTTGLEQHLVRELRELHDLRAANAPAEQQRRQANTARDLLIAASKLPSPPTLWHFQAFSKRPGESFHEQKSKLRADEPMSSIVNPLTFVVLGGHGKDQHGVTFPKHGKDIDGGEQHSLNQFARKVARQSVWRDNQQLPRPEVTVTGYGNAWQPGRAKDTGQSRAEQTKRQFTGQLDRHVADLTGQPQPNPAEVTVTAASAGRGTPPNLRPYGDQDLSSRRRQAVLSLSVREQEAPEFIERGSAASKAAQPTVLTGLDHTGAEQEFSLADLEVSLAKDGDRVKLLSFRPHVQAEHAVDWAGHRTAEHTYPVDPDKHPDSDALRRAIRKQDVKSQPLPWAGRSPLFLDIDGTPTRFTVQHKDLGPLSVDPATLAEVLRQSGHHTEGSELDLVLLTNSGGLVKGETGSAHELAQHLGDKVAVHAASRQVELLREPKSVDPDRPGLVVTLGGGRWYTFRPGPGLKTGSGTYLGYTAEGIPRRFDLSTVDVTPILDRQGEVLGASFRKARTDSAMLAEDQRIGQARGPALAGYEGPGGLPKKLGPVDHLTAPWSGERAEPFLVSGHAGEHLLHLDESLLVDGETLARVVDDWHRLYLGVGLGERHQSVILFACSTGGLPGPGGVAHDFSRTLHEGGVRRVYGATKNVVGRSTVPGDPGRRSFVVRHGGTWETFHNGLAESTSEGQLARAKDLFDLHGLTDPLRGHPIALETLTEQTVQTFAYLDPAEVTQQVERYAIAADLIRRAGILGRVPDGGDMLILLQKIEQLIDSQGVAAAEAQVLGGKPVKQEVAP</sequence>
<feature type="compositionally biased region" description="Gly residues" evidence="1">
    <location>
        <begin position="318"/>
        <end position="367"/>
    </location>
</feature>
<feature type="region of interest" description="Disordered" evidence="1">
    <location>
        <begin position="276"/>
        <end position="592"/>
    </location>
</feature>
<dbReference type="RefSeq" id="WP_185005564.1">
    <property type="nucleotide sequence ID" value="NZ_JACHMH010000001.1"/>
</dbReference>
<feature type="compositionally biased region" description="Polar residues" evidence="1">
    <location>
        <begin position="1464"/>
        <end position="1480"/>
    </location>
</feature>
<feature type="compositionally biased region" description="Low complexity" evidence="1">
    <location>
        <begin position="1434"/>
        <end position="1454"/>
    </location>
</feature>
<feature type="compositionally biased region" description="Low complexity" evidence="1">
    <location>
        <begin position="514"/>
        <end position="566"/>
    </location>
</feature>
<accession>A0A7W7CI19</accession>
<organism evidence="3 4">
    <name type="scientific">Crossiella cryophila</name>
    <dbReference type="NCBI Taxonomy" id="43355"/>
    <lineage>
        <taxon>Bacteria</taxon>
        <taxon>Bacillati</taxon>
        <taxon>Actinomycetota</taxon>
        <taxon>Actinomycetes</taxon>
        <taxon>Pseudonocardiales</taxon>
        <taxon>Pseudonocardiaceae</taxon>
        <taxon>Crossiella</taxon>
    </lineage>
</organism>
<evidence type="ECO:0000259" key="2">
    <source>
        <dbReference type="Pfam" id="PF25547"/>
    </source>
</evidence>
<dbReference type="EMBL" id="JACHMH010000001">
    <property type="protein sequence ID" value="MBB4679864.1"/>
    <property type="molecule type" value="Genomic_DNA"/>
</dbReference>
<dbReference type="PRINTS" id="PR01217">
    <property type="entry name" value="PRICHEXTENSN"/>
</dbReference>
<feature type="compositionally biased region" description="Low complexity" evidence="1">
    <location>
        <begin position="483"/>
        <end position="506"/>
    </location>
</feature>
<feature type="region of interest" description="Disordered" evidence="1">
    <location>
        <begin position="1420"/>
        <end position="1512"/>
    </location>
</feature>
<reference evidence="3 4" key="1">
    <citation type="submission" date="2020-08" db="EMBL/GenBank/DDBJ databases">
        <title>Sequencing the genomes of 1000 actinobacteria strains.</title>
        <authorList>
            <person name="Klenk H.-P."/>
        </authorList>
    </citation>
    <scope>NUCLEOTIDE SEQUENCE [LARGE SCALE GENOMIC DNA]</scope>
    <source>
        <strain evidence="3 4">DSM 44230</strain>
    </source>
</reference>
<feature type="compositionally biased region" description="Low complexity" evidence="1">
    <location>
        <begin position="296"/>
        <end position="317"/>
    </location>
</feature>
<name>A0A7W7CI19_9PSEU</name>
<evidence type="ECO:0000313" key="4">
    <source>
        <dbReference type="Proteomes" id="UP000533598"/>
    </source>
</evidence>
<protein>
    <recommendedName>
        <fullName evidence="2">Outer membrane channel protein CpnT-like N-terminal domain-containing protein</fullName>
    </recommendedName>
</protein>
<feature type="region of interest" description="Disordered" evidence="1">
    <location>
        <begin position="3452"/>
        <end position="3485"/>
    </location>
</feature>
<keyword evidence="4" id="KW-1185">Reference proteome</keyword>
<feature type="compositionally biased region" description="Low complexity" evidence="1">
    <location>
        <begin position="581"/>
        <end position="592"/>
    </location>
</feature>
<dbReference type="InterPro" id="IPR057746">
    <property type="entry name" value="CpnT-like_N"/>
</dbReference>
<feature type="compositionally biased region" description="Polar residues" evidence="1">
    <location>
        <begin position="2573"/>
        <end position="2588"/>
    </location>
</feature>
<feature type="compositionally biased region" description="Gly residues" evidence="1">
    <location>
        <begin position="415"/>
        <end position="442"/>
    </location>
</feature>
<evidence type="ECO:0000313" key="3">
    <source>
        <dbReference type="EMBL" id="MBB4679864.1"/>
    </source>
</evidence>
<feature type="compositionally biased region" description="Polar residues" evidence="1">
    <location>
        <begin position="445"/>
        <end position="472"/>
    </location>
</feature>
<feature type="compositionally biased region" description="Basic and acidic residues" evidence="1">
    <location>
        <begin position="4023"/>
        <end position="4035"/>
    </location>
</feature>
<feature type="region of interest" description="Disordered" evidence="1">
    <location>
        <begin position="1142"/>
        <end position="1186"/>
    </location>
</feature>
<dbReference type="Pfam" id="PF25547">
    <property type="entry name" value="WXG100_2"/>
    <property type="match status" value="1"/>
</dbReference>
<feature type="region of interest" description="Disordered" evidence="1">
    <location>
        <begin position="4013"/>
        <end position="4035"/>
    </location>
</feature>
<dbReference type="Proteomes" id="UP000533598">
    <property type="component" value="Unassembled WGS sequence"/>
</dbReference>
<feature type="domain" description="Outer membrane channel protein CpnT-like N-terminal" evidence="2">
    <location>
        <begin position="16"/>
        <end position="126"/>
    </location>
</feature>
<feature type="region of interest" description="Disordered" evidence="1">
    <location>
        <begin position="2542"/>
        <end position="2599"/>
    </location>
</feature>
<comment type="caution">
    <text evidence="3">The sequence shown here is derived from an EMBL/GenBank/DDBJ whole genome shotgun (WGS) entry which is preliminary data.</text>
</comment>
<feature type="compositionally biased region" description="Low complexity" evidence="1">
    <location>
        <begin position="378"/>
        <end position="414"/>
    </location>
</feature>
<gene>
    <name evidence="3" type="ORF">HNR67_005982</name>
</gene>
<feature type="region of interest" description="Disordered" evidence="1">
    <location>
        <begin position="2969"/>
        <end position="3017"/>
    </location>
</feature>
<evidence type="ECO:0000256" key="1">
    <source>
        <dbReference type="SAM" id="MobiDB-lite"/>
    </source>
</evidence>
<feature type="region of interest" description="Disordered" evidence="1">
    <location>
        <begin position="3716"/>
        <end position="3754"/>
    </location>
</feature>